<evidence type="ECO:0000256" key="1">
    <source>
        <dbReference type="SAM" id="MobiDB-lite"/>
    </source>
</evidence>
<dbReference type="RefSeq" id="XP_033570674.1">
    <property type="nucleotide sequence ID" value="XM_033724588.1"/>
</dbReference>
<reference evidence="5" key="2">
    <citation type="submission" date="2020-04" db="EMBL/GenBank/DDBJ databases">
        <authorList>
            <consortium name="NCBI Genome Project"/>
        </authorList>
    </citation>
    <scope>NUCLEOTIDE SEQUENCE</scope>
    <source>
        <strain evidence="5">CBS 304.34</strain>
    </source>
</reference>
<evidence type="ECO:0000313" key="5">
    <source>
        <dbReference type="RefSeq" id="XP_033570674.1"/>
    </source>
</evidence>
<accession>A0A6A6Y4X4</accession>
<feature type="domain" description="Retrovirus-related Pol polyprotein from transposon TNT 1-94-like beta-barrel" evidence="2">
    <location>
        <begin position="14"/>
        <end position="97"/>
    </location>
</feature>
<dbReference type="GeneID" id="54465481"/>
<sequence>MPQISSSEPLCPDWVFSNNSNVHACKNRGWFTDYTPFESFAGSLLPQSRMPVLGVGTVYLPTKKAPGRKGRDAHGQLILHDVLHIPSLLCNIIGITEEDSNNLSISFGGNSRSRGTIKNLQGHSLAYFDPDPSKPLFQVKLSGPPVGPVVGPSVFSDPDAVYYLNVRWAQEEVARWEAFKQGSQDRPVYTTGLVVAPPTNNATRTPQPSAGYTDDEKAWLKAHYGNEFRFLQTHGLSIYKDEDREEGREIVRAFMADESENDEAEKSDEDMEGHVVDYLFDERSLDWIEKHYGTSMNFMYTNGLKFYDQDDCQVAQGLVEDFMQGR</sequence>
<keyword evidence="4" id="KW-1185">Reference proteome</keyword>
<organism evidence="3">
    <name type="scientific">Mytilinidion resinicola</name>
    <dbReference type="NCBI Taxonomy" id="574789"/>
    <lineage>
        <taxon>Eukaryota</taxon>
        <taxon>Fungi</taxon>
        <taxon>Dikarya</taxon>
        <taxon>Ascomycota</taxon>
        <taxon>Pezizomycotina</taxon>
        <taxon>Dothideomycetes</taxon>
        <taxon>Pleosporomycetidae</taxon>
        <taxon>Mytilinidiales</taxon>
        <taxon>Mytilinidiaceae</taxon>
        <taxon>Mytilinidion</taxon>
    </lineage>
</organism>
<dbReference type="AlphaFoldDB" id="A0A6A6Y4X4"/>
<evidence type="ECO:0000313" key="4">
    <source>
        <dbReference type="Proteomes" id="UP000504636"/>
    </source>
</evidence>
<dbReference type="InterPro" id="IPR054722">
    <property type="entry name" value="PolX-like_BBD"/>
</dbReference>
<reference evidence="3 5" key="1">
    <citation type="journal article" date="2020" name="Stud. Mycol.">
        <title>101 Dothideomycetes genomes: a test case for predicting lifestyles and emergence of pathogens.</title>
        <authorList>
            <person name="Haridas S."/>
            <person name="Albert R."/>
            <person name="Binder M."/>
            <person name="Bloem J."/>
            <person name="Labutti K."/>
            <person name="Salamov A."/>
            <person name="Andreopoulos B."/>
            <person name="Baker S."/>
            <person name="Barry K."/>
            <person name="Bills G."/>
            <person name="Bluhm B."/>
            <person name="Cannon C."/>
            <person name="Castanera R."/>
            <person name="Culley D."/>
            <person name="Daum C."/>
            <person name="Ezra D."/>
            <person name="Gonzalez J."/>
            <person name="Henrissat B."/>
            <person name="Kuo A."/>
            <person name="Liang C."/>
            <person name="Lipzen A."/>
            <person name="Lutzoni F."/>
            <person name="Magnuson J."/>
            <person name="Mondo S."/>
            <person name="Nolan M."/>
            <person name="Ohm R."/>
            <person name="Pangilinan J."/>
            <person name="Park H.-J."/>
            <person name="Ramirez L."/>
            <person name="Alfaro M."/>
            <person name="Sun H."/>
            <person name="Tritt A."/>
            <person name="Yoshinaga Y."/>
            <person name="Zwiers L.-H."/>
            <person name="Turgeon B."/>
            <person name="Goodwin S."/>
            <person name="Spatafora J."/>
            <person name="Crous P."/>
            <person name="Grigoriev I."/>
        </authorList>
    </citation>
    <scope>NUCLEOTIDE SEQUENCE</scope>
    <source>
        <strain evidence="3 5">CBS 304.34</strain>
    </source>
</reference>
<evidence type="ECO:0000259" key="2">
    <source>
        <dbReference type="Pfam" id="PF22936"/>
    </source>
</evidence>
<dbReference type="EMBL" id="MU003716">
    <property type="protein sequence ID" value="KAF2803710.1"/>
    <property type="molecule type" value="Genomic_DNA"/>
</dbReference>
<feature type="compositionally biased region" description="Polar residues" evidence="1">
    <location>
        <begin position="198"/>
        <end position="210"/>
    </location>
</feature>
<evidence type="ECO:0000313" key="3">
    <source>
        <dbReference type="EMBL" id="KAF2803710.1"/>
    </source>
</evidence>
<dbReference type="PANTHER" id="PTHR40628">
    <property type="entry name" value="CHROMO DOMAIN-CONTAINING PROTEIN"/>
    <property type="match status" value="1"/>
</dbReference>
<dbReference type="PANTHER" id="PTHR40628:SF1">
    <property type="entry name" value="CHROMO DOMAIN-CONTAINING PROTEIN"/>
    <property type="match status" value="1"/>
</dbReference>
<dbReference type="OrthoDB" id="4232400at2759"/>
<reference evidence="5" key="3">
    <citation type="submission" date="2025-04" db="UniProtKB">
        <authorList>
            <consortium name="RefSeq"/>
        </authorList>
    </citation>
    <scope>IDENTIFICATION</scope>
    <source>
        <strain evidence="5">CBS 304.34</strain>
    </source>
</reference>
<name>A0A6A6Y4X4_9PEZI</name>
<proteinExistence type="predicted"/>
<dbReference type="Proteomes" id="UP000504636">
    <property type="component" value="Unplaced"/>
</dbReference>
<feature type="region of interest" description="Disordered" evidence="1">
    <location>
        <begin position="191"/>
        <end position="212"/>
    </location>
</feature>
<dbReference type="Pfam" id="PF22936">
    <property type="entry name" value="Pol_BBD"/>
    <property type="match status" value="1"/>
</dbReference>
<protein>
    <recommendedName>
        <fullName evidence="2">Retrovirus-related Pol polyprotein from transposon TNT 1-94-like beta-barrel domain-containing protein</fullName>
    </recommendedName>
</protein>
<gene>
    <name evidence="3 5" type="ORF">BDZ99DRAFT_511861</name>
</gene>